<evidence type="ECO:0000313" key="1">
    <source>
        <dbReference type="EMBL" id="KAF2787089.1"/>
    </source>
</evidence>
<dbReference type="EMBL" id="MU002362">
    <property type="protein sequence ID" value="KAF2787089.1"/>
    <property type="molecule type" value="Genomic_DNA"/>
</dbReference>
<dbReference type="PROSITE" id="PS51257">
    <property type="entry name" value="PROKAR_LIPOPROTEIN"/>
    <property type="match status" value="1"/>
</dbReference>
<gene>
    <name evidence="1" type="ORF">K505DRAFT_133189</name>
</gene>
<sequence length="186" mass="20424">MRANPFPVGEAYGGGLGAYGCLRHVCVCGCVWMWMYTMLLLRAACCVLRECGEVLGKCGTGRGRWRASERANGRGRERMATGQRRGGGWWVALVCVCLFLCRTRRGAGVGLLASWYCVIGWRGWGSSSSFGLWAARQDASFAFFSSQRHVCLRDVLAEMGWDGMGRDGGASWCWQRGEQGNLAVNS</sequence>
<dbReference type="Proteomes" id="UP000799757">
    <property type="component" value="Unassembled WGS sequence"/>
</dbReference>
<proteinExistence type="predicted"/>
<keyword evidence="2" id="KW-1185">Reference proteome</keyword>
<accession>A0A6A6WSK7</accession>
<protein>
    <submittedName>
        <fullName evidence="1">Uncharacterized protein</fullName>
    </submittedName>
</protein>
<reference evidence="1" key="1">
    <citation type="journal article" date="2020" name="Stud. Mycol.">
        <title>101 Dothideomycetes genomes: a test case for predicting lifestyles and emergence of pathogens.</title>
        <authorList>
            <person name="Haridas S."/>
            <person name="Albert R."/>
            <person name="Binder M."/>
            <person name="Bloem J."/>
            <person name="Labutti K."/>
            <person name="Salamov A."/>
            <person name="Andreopoulos B."/>
            <person name="Baker S."/>
            <person name="Barry K."/>
            <person name="Bills G."/>
            <person name="Bluhm B."/>
            <person name="Cannon C."/>
            <person name="Castanera R."/>
            <person name="Culley D."/>
            <person name="Daum C."/>
            <person name="Ezra D."/>
            <person name="Gonzalez J."/>
            <person name="Henrissat B."/>
            <person name="Kuo A."/>
            <person name="Liang C."/>
            <person name="Lipzen A."/>
            <person name="Lutzoni F."/>
            <person name="Magnuson J."/>
            <person name="Mondo S."/>
            <person name="Nolan M."/>
            <person name="Ohm R."/>
            <person name="Pangilinan J."/>
            <person name="Park H.-J."/>
            <person name="Ramirez L."/>
            <person name="Alfaro M."/>
            <person name="Sun H."/>
            <person name="Tritt A."/>
            <person name="Yoshinaga Y."/>
            <person name="Zwiers L.-H."/>
            <person name="Turgeon B."/>
            <person name="Goodwin S."/>
            <person name="Spatafora J."/>
            <person name="Crous P."/>
            <person name="Grigoriev I."/>
        </authorList>
    </citation>
    <scope>NUCLEOTIDE SEQUENCE</scope>
    <source>
        <strain evidence="1">CBS 109.77</strain>
    </source>
</reference>
<dbReference type="AlphaFoldDB" id="A0A6A6WSK7"/>
<evidence type="ECO:0000313" key="2">
    <source>
        <dbReference type="Proteomes" id="UP000799757"/>
    </source>
</evidence>
<organism evidence="1 2">
    <name type="scientific">Melanomma pulvis-pyrius CBS 109.77</name>
    <dbReference type="NCBI Taxonomy" id="1314802"/>
    <lineage>
        <taxon>Eukaryota</taxon>
        <taxon>Fungi</taxon>
        <taxon>Dikarya</taxon>
        <taxon>Ascomycota</taxon>
        <taxon>Pezizomycotina</taxon>
        <taxon>Dothideomycetes</taxon>
        <taxon>Pleosporomycetidae</taxon>
        <taxon>Pleosporales</taxon>
        <taxon>Melanommataceae</taxon>
        <taxon>Melanomma</taxon>
    </lineage>
</organism>
<name>A0A6A6WSK7_9PLEO</name>